<comment type="similarity">
    <text evidence="1">Belongs to the protein kinase superfamily. CAMK Ser/Thr protein kinase family.</text>
</comment>
<keyword evidence="5" id="KW-0808">Transferase</keyword>
<dbReference type="PROSITE" id="PS00108">
    <property type="entry name" value="PROTEIN_KINASE_ST"/>
    <property type="match status" value="1"/>
</dbReference>
<dbReference type="PANTHER" id="PTHR24349">
    <property type="entry name" value="SERINE/THREONINE-PROTEIN KINASE"/>
    <property type="match status" value="1"/>
</dbReference>
<keyword evidence="4" id="KW-0597">Phosphoprotein</keyword>
<comment type="catalytic activity">
    <reaction evidence="9">
        <text>L-threonyl-[protein] + ATP = O-phospho-L-threonyl-[protein] + ADP + H(+)</text>
        <dbReference type="Rhea" id="RHEA:46608"/>
        <dbReference type="Rhea" id="RHEA-COMP:11060"/>
        <dbReference type="Rhea" id="RHEA-COMP:11605"/>
        <dbReference type="ChEBI" id="CHEBI:15378"/>
        <dbReference type="ChEBI" id="CHEBI:30013"/>
        <dbReference type="ChEBI" id="CHEBI:30616"/>
        <dbReference type="ChEBI" id="CHEBI:61977"/>
        <dbReference type="ChEBI" id="CHEBI:456216"/>
        <dbReference type="EC" id="2.7.11.1"/>
    </reaction>
</comment>
<dbReference type="PROSITE" id="PS00107">
    <property type="entry name" value="PROTEIN_KINASE_ATP"/>
    <property type="match status" value="1"/>
</dbReference>
<reference evidence="11" key="1">
    <citation type="submission" date="2015-10" db="EMBL/GenBank/DDBJ databases">
        <title>EvidentialGene: Evidence-directed Construction of Complete mRNA Transcriptomes without Genomes.</title>
        <authorList>
            <person name="Gilbert D.G."/>
        </authorList>
    </citation>
    <scope>NUCLEOTIDE SEQUENCE</scope>
</reference>
<keyword evidence="3" id="KW-0723">Serine/threonine-protein kinase</keyword>
<proteinExistence type="inferred from homology"/>
<keyword evidence="7 11" id="KW-0418">Kinase</keyword>
<evidence type="ECO:0000256" key="7">
    <source>
        <dbReference type="ARBA" id="ARBA00022777"/>
    </source>
</evidence>
<keyword evidence="6" id="KW-0547">Nucleotide-binding</keyword>
<evidence type="ECO:0000256" key="10">
    <source>
        <dbReference type="ARBA" id="ARBA00048679"/>
    </source>
</evidence>
<dbReference type="Gene3D" id="3.30.200.20">
    <property type="entry name" value="Phosphorylase Kinase, domain 1"/>
    <property type="match status" value="1"/>
</dbReference>
<dbReference type="Gene3D" id="1.10.510.10">
    <property type="entry name" value="Transferase(Phosphotransferase) domain 1"/>
    <property type="match status" value="1"/>
</dbReference>
<dbReference type="FunFam" id="3.30.200.20:FF:000156">
    <property type="entry name" value="MAP kinase-activated protein kinase 3"/>
    <property type="match status" value="1"/>
</dbReference>
<dbReference type="Gene3D" id="4.10.1170.10">
    <property type="entry name" value="MAP kinase activated protein kinase 2"/>
    <property type="match status" value="1"/>
</dbReference>
<evidence type="ECO:0000256" key="1">
    <source>
        <dbReference type="ARBA" id="ARBA00006692"/>
    </source>
</evidence>
<dbReference type="EC" id="2.7.11.1" evidence="2"/>
<comment type="catalytic activity">
    <reaction evidence="10">
        <text>L-seryl-[protein] + ATP = O-phospho-L-seryl-[protein] + ADP + H(+)</text>
        <dbReference type="Rhea" id="RHEA:17989"/>
        <dbReference type="Rhea" id="RHEA-COMP:9863"/>
        <dbReference type="Rhea" id="RHEA-COMP:11604"/>
        <dbReference type="ChEBI" id="CHEBI:15378"/>
        <dbReference type="ChEBI" id="CHEBI:29999"/>
        <dbReference type="ChEBI" id="CHEBI:30616"/>
        <dbReference type="ChEBI" id="CHEBI:83421"/>
        <dbReference type="ChEBI" id="CHEBI:456216"/>
        <dbReference type="EC" id="2.7.11.1"/>
    </reaction>
</comment>
<dbReference type="InterPro" id="IPR008271">
    <property type="entry name" value="Ser/Thr_kinase_AS"/>
</dbReference>
<organism evidence="11">
    <name type="scientific">Daphnia magna</name>
    <dbReference type="NCBI Taxonomy" id="35525"/>
    <lineage>
        <taxon>Eukaryota</taxon>
        <taxon>Metazoa</taxon>
        <taxon>Ecdysozoa</taxon>
        <taxon>Arthropoda</taxon>
        <taxon>Crustacea</taxon>
        <taxon>Branchiopoda</taxon>
        <taxon>Diplostraca</taxon>
        <taxon>Cladocera</taxon>
        <taxon>Anomopoda</taxon>
        <taxon>Daphniidae</taxon>
        <taxon>Daphnia</taxon>
    </lineage>
</organism>
<dbReference type="AlphaFoldDB" id="A0A0P6B4W1"/>
<dbReference type="InterPro" id="IPR050205">
    <property type="entry name" value="CDPK_Ser/Thr_kinases"/>
</dbReference>
<dbReference type="PROSITE" id="PS50011">
    <property type="entry name" value="PROTEIN_KINASE_DOM"/>
    <property type="match status" value="1"/>
</dbReference>
<dbReference type="GO" id="GO:0004674">
    <property type="term" value="F:protein serine/threonine kinase activity"/>
    <property type="evidence" value="ECO:0007669"/>
    <property type="project" value="UniProtKB-KW"/>
</dbReference>
<dbReference type="SMART" id="SM00220">
    <property type="entry name" value="S_TKc"/>
    <property type="match status" value="1"/>
</dbReference>
<dbReference type="EMBL" id="GDIQ01005048">
    <property type="protein sequence ID" value="JAN89689.1"/>
    <property type="molecule type" value="Transcribed_RNA"/>
</dbReference>
<evidence type="ECO:0000256" key="5">
    <source>
        <dbReference type="ARBA" id="ARBA00022679"/>
    </source>
</evidence>
<evidence type="ECO:0000256" key="6">
    <source>
        <dbReference type="ARBA" id="ARBA00022741"/>
    </source>
</evidence>
<evidence type="ECO:0000256" key="3">
    <source>
        <dbReference type="ARBA" id="ARBA00022527"/>
    </source>
</evidence>
<evidence type="ECO:0000313" key="11">
    <source>
        <dbReference type="EMBL" id="JAN89689.1"/>
    </source>
</evidence>
<dbReference type="SUPFAM" id="SSF56112">
    <property type="entry name" value="Protein kinase-like (PK-like)"/>
    <property type="match status" value="1"/>
</dbReference>
<dbReference type="FunFam" id="1.10.510.10:FF:000094">
    <property type="entry name" value="MAP kinase-activated protein kinase 2"/>
    <property type="match status" value="1"/>
</dbReference>
<dbReference type="CDD" id="cd14089">
    <property type="entry name" value="STKc_MAPKAPK"/>
    <property type="match status" value="1"/>
</dbReference>
<sequence>MRWNNSPPSMHSMTTRRHFVFYWKQFFNSRSDPCRCVRFSKMNPNTFAQQSVVGANTLNPKTFPITEEYEISKKVLGLGISGKVVECFSLKNRKKYALKVLRDNPKARREVELHWRASSHQHIVNIIDIYENVQGNTKCLLVVMECMEGGELFQRIQDRADGAFTEREAAEVMRDICLAVRHLHYMGIAHRDLKPENLLYSSPGLDGILKLTDFGFAKECFAKETLQTPCYTPYYVAPEVLGPEKYDTSCDMWSLGVIMYILLCGYPPFYSNHGQAMSPGMKKRIRTGQYDFPSTEWKHVSSEAKELIRSMLQTEATKRPTIDQVMQNKWIAHFAAVPPTPLATGMVLKEEEEAWPEVQEEMNRSLATMRVDYDQVALKSLQTSNNALLNKRRKRAAPEPPCAQAH</sequence>
<evidence type="ECO:0000256" key="9">
    <source>
        <dbReference type="ARBA" id="ARBA00047899"/>
    </source>
</evidence>
<dbReference type="GO" id="GO:0005524">
    <property type="term" value="F:ATP binding"/>
    <property type="evidence" value="ECO:0007669"/>
    <property type="project" value="UniProtKB-UniRule"/>
</dbReference>
<accession>A0A0P6B4W1</accession>
<dbReference type="InterPro" id="IPR027442">
    <property type="entry name" value="MAPKAPK_C"/>
</dbReference>
<dbReference type="OrthoDB" id="40902at2759"/>
<dbReference type="InterPro" id="IPR000719">
    <property type="entry name" value="Prot_kinase_dom"/>
</dbReference>
<dbReference type="InterPro" id="IPR017441">
    <property type="entry name" value="Protein_kinase_ATP_BS"/>
</dbReference>
<dbReference type="InterPro" id="IPR011009">
    <property type="entry name" value="Kinase-like_dom_sf"/>
</dbReference>
<name>A0A0P6B4W1_9CRUS</name>
<dbReference type="Pfam" id="PF00069">
    <property type="entry name" value="Pkinase"/>
    <property type="match status" value="1"/>
</dbReference>
<evidence type="ECO:0000256" key="8">
    <source>
        <dbReference type="ARBA" id="ARBA00022840"/>
    </source>
</evidence>
<dbReference type="GO" id="GO:0008361">
    <property type="term" value="P:regulation of cell size"/>
    <property type="evidence" value="ECO:0007669"/>
    <property type="project" value="UniProtKB-ARBA"/>
</dbReference>
<evidence type="ECO:0000256" key="2">
    <source>
        <dbReference type="ARBA" id="ARBA00012513"/>
    </source>
</evidence>
<dbReference type="FunFam" id="4.10.1170.10:FF:000001">
    <property type="entry name" value="MAP kinase-activated protein kinase 3"/>
    <property type="match status" value="1"/>
</dbReference>
<keyword evidence="8" id="KW-0067">ATP-binding</keyword>
<evidence type="ECO:0000256" key="4">
    <source>
        <dbReference type="ARBA" id="ARBA00022553"/>
    </source>
</evidence>
<protein>
    <recommendedName>
        <fullName evidence="2">non-specific serine/threonine protein kinase</fullName>
        <ecNumber evidence="2">2.7.11.1</ecNumber>
    </recommendedName>
</protein>